<feature type="domain" description="Beta-lactamase-related" evidence="1">
    <location>
        <begin position="170"/>
        <end position="441"/>
    </location>
</feature>
<dbReference type="EMBL" id="CP095855">
    <property type="protein sequence ID" value="UPK68822.1"/>
    <property type="molecule type" value="Genomic_DNA"/>
</dbReference>
<accession>A0ABY4HZ15</accession>
<dbReference type="PANTHER" id="PTHR43283:SF7">
    <property type="entry name" value="BETA-LACTAMASE-RELATED DOMAIN-CONTAINING PROTEIN"/>
    <property type="match status" value="1"/>
</dbReference>
<keyword evidence="3" id="KW-1185">Reference proteome</keyword>
<dbReference type="InterPro" id="IPR050789">
    <property type="entry name" value="Diverse_Enzym_Activities"/>
</dbReference>
<dbReference type="Pfam" id="PF00144">
    <property type="entry name" value="Beta-lactamase"/>
    <property type="match status" value="1"/>
</dbReference>
<dbReference type="Proteomes" id="UP000830198">
    <property type="component" value="Chromosome"/>
</dbReference>
<evidence type="ECO:0000259" key="1">
    <source>
        <dbReference type="Pfam" id="PF00144"/>
    </source>
</evidence>
<dbReference type="PANTHER" id="PTHR43283">
    <property type="entry name" value="BETA-LACTAMASE-RELATED"/>
    <property type="match status" value="1"/>
</dbReference>
<sequence length="463" mass="51362">MKTRKIVSLCLLTLLISGLIVLVIYCNKILPIVNGYSAKMMCSEVFIGGRSPADVSQQDLRSFPLSLSTCQVNYKDSSVTASVWGLYSRKAFFVSGRGATLVSELSENDIRRQAFSLPLRPLTDRHDIAWPLGDKVADTIPPNVDTAKIREAVDFLFAEQNTKRLKKTRAVLVVYKGQIIAERYAPGFTSSSRLLGWSMAKSVTSAVIGLLVKKGLVNPDTCVAINEWNNEKDTRHAITVKNLLQQCSGLSFEESYSKSADATIMLYQKADMGAYAAHLPLATTPGTKFSYTSGNANILSDLIRKVVGIHDYHALPYRELFYKLGMYNTVWETDASGTYVGSSYIYASARDWARFGLLYLNKGYFNDEQILPASWIAQSVTPAAAQNFDRYGYLFWLNTGKKKGAANRAYPHAPDDMYYANGFQGQNVFIIPSKDLVIVRMGLTVAGGYRADQSLNMILQAIH</sequence>
<dbReference type="InterPro" id="IPR012338">
    <property type="entry name" value="Beta-lactam/transpept-like"/>
</dbReference>
<organism evidence="2 3">
    <name type="scientific">Chitinophaga filiformis</name>
    <name type="common">Myxococcus filiformis</name>
    <name type="synonym">Flexibacter filiformis</name>
    <dbReference type="NCBI Taxonomy" id="104663"/>
    <lineage>
        <taxon>Bacteria</taxon>
        <taxon>Pseudomonadati</taxon>
        <taxon>Bacteroidota</taxon>
        <taxon>Chitinophagia</taxon>
        <taxon>Chitinophagales</taxon>
        <taxon>Chitinophagaceae</taxon>
        <taxon>Chitinophaga</taxon>
    </lineage>
</organism>
<evidence type="ECO:0000313" key="2">
    <source>
        <dbReference type="EMBL" id="UPK68822.1"/>
    </source>
</evidence>
<proteinExistence type="predicted"/>
<evidence type="ECO:0000313" key="3">
    <source>
        <dbReference type="Proteomes" id="UP000830198"/>
    </source>
</evidence>
<name>A0ABY4HZ15_CHIFI</name>
<dbReference type="SUPFAM" id="SSF56601">
    <property type="entry name" value="beta-lactamase/transpeptidase-like"/>
    <property type="match status" value="1"/>
</dbReference>
<dbReference type="InterPro" id="IPR001466">
    <property type="entry name" value="Beta-lactam-related"/>
</dbReference>
<protein>
    <submittedName>
        <fullName evidence="2">Beta-lactamase family protein</fullName>
    </submittedName>
</protein>
<reference evidence="2 3" key="1">
    <citation type="submission" date="2022-04" db="EMBL/GenBank/DDBJ databases">
        <title>The arsenic-methylating capacity of Chitinophaga filiformis YT5 during chitin decomposition.</title>
        <authorList>
            <person name="Chen G."/>
            <person name="Liang Y."/>
        </authorList>
    </citation>
    <scope>NUCLEOTIDE SEQUENCE [LARGE SCALE GENOMIC DNA]</scope>
    <source>
        <strain evidence="2 3">YT5</strain>
    </source>
</reference>
<dbReference type="RefSeq" id="WP_247811188.1">
    <property type="nucleotide sequence ID" value="NZ_CP095855.1"/>
</dbReference>
<gene>
    <name evidence="2" type="ORF">MYF79_28085</name>
</gene>
<dbReference type="Gene3D" id="3.40.710.10">
    <property type="entry name" value="DD-peptidase/beta-lactamase superfamily"/>
    <property type="match status" value="1"/>
</dbReference>